<evidence type="ECO:0000256" key="3">
    <source>
        <dbReference type="ARBA" id="ARBA00022723"/>
    </source>
</evidence>
<keyword evidence="3" id="KW-0479">Metal-binding</keyword>
<accession>A0A5R9PHW3</accession>
<evidence type="ECO:0000256" key="4">
    <source>
        <dbReference type="ARBA" id="ARBA00023004"/>
    </source>
</evidence>
<comment type="caution">
    <text evidence="5">The sequence shown here is derived from an EMBL/GenBank/DDBJ whole genome shotgun (WGS) entry which is preliminary data.</text>
</comment>
<name>A0A5R9PHW3_9GAMM</name>
<gene>
    <name evidence="5" type="ORF">E5S66_03435</name>
</gene>
<keyword evidence="4" id="KW-0408">Iron</keyword>
<dbReference type="GO" id="GO:0020037">
    <property type="term" value="F:heme binding"/>
    <property type="evidence" value="ECO:0007669"/>
    <property type="project" value="InterPro"/>
</dbReference>
<sequence>MPHSAAAPAPDQAIPGFEQIEALVDRFYDRIRIHPELGPVFNAAVHDWPEHKRLLTSFWTSVILRAGTYRGNPMAAHHGHPITTAHFVQWLALWRDTADELLAPAQAELVHEYANRIGRSLRYGLGLPEPGHEPVALGPRAPLLRGG</sequence>
<keyword evidence="6" id="KW-1185">Reference proteome</keyword>
<dbReference type="STRING" id="1123377.GCA_000423885_00919"/>
<reference evidence="5 6" key="1">
    <citation type="submission" date="2019-04" db="EMBL/GenBank/DDBJ databases">
        <authorList>
            <person name="Grouzdev D.S."/>
            <person name="Nazina T.N."/>
        </authorList>
    </citation>
    <scope>NUCLEOTIDE SEQUENCE [LARGE SCALE GENOMIC DNA]</scope>
    <source>
        <strain evidence="5 6">SHC 3-19</strain>
    </source>
</reference>
<dbReference type="GO" id="GO:0019825">
    <property type="term" value="F:oxygen binding"/>
    <property type="evidence" value="ECO:0007669"/>
    <property type="project" value="InterPro"/>
</dbReference>
<protein>
    <submittedName>
        <fullName evidence="5">Group III truncated hemoglobin</fullName>
    </submittedName>
</protein>
<dbReference type="InterPro" id="IPR009050">
    <property type="entry name" value="Globin-like_sf"/>
</dbReference>
<dbReference type="SUPFAM" id="SSF46458">
    <property type="entry name" value="Globin-like"/>
    <property type="match status" value="1"/>
</dbReference>
<evidence type="ECO:0000256" key="1">
    <source>
        <dbReference type="ARBA" id="ARBA00022448"/>
    </source>
</evidence>
<dbReference type="AlphaFoldDB" id="A0A5R9PHW3"/>
<dbReference type="EMBL" id="SROY01000001">
    <property type="protein sequence ID" value="TLX23089.1"/>
    <property type="molecule type" value="Genomic_DNA"/>
</dbReference>
<evidence type="ECO:0000313" key="5">
    <source>
        <dbReference type="EMBL" id="TLX23089.1"/>
    </source>
</evidence>
<dbReference type="Pfam" id="PF01152">
    <property type="entry name" value="Bac_globin"/>
    <property type="match status" value="1"/>
</dbReference>
<keyword evidence="2" id="KW-0349">Heme</keyword>
<dbReference type="InterPro" id="IPR012292">
    <property type="entry name" value="Globin/Proto"/>
</dbReference>
<proteinExistence type="predicted"/>
<dbReference type="RefSeq" id="WP_138347498.1">
    <property type="nucleotide sequence ID" value="NZ_SROY01000001.1"/>
</dbReference>
<dbReference type="CDD" id="cd08916">
    <property type="entry name" value="TrHb3_P"/>
    <property type="match status" value="1"/>
</dbReference>
<evidence type="ECO:0000256" key="2">
    <source>
        <dbReference type="ARBA" id="ARBA00022617"/>
    </source>
</evidence>
<dbReference type="GO" id="GO:0046872">
    <property type="term" value="F:metal ion binding"/>
    <property type="evidence" value="ECO:0007669"/>
    <property type="project" value="UniProtKB-KW"/>
</dbReference>
<dbReference type="Gene3D" id="1.10.490.10">
    <property type="entry name" value="Globins"/>
    <property type="match status" value="1"/>
</dbReference>
<dbReference type="Proteomes" id="UP000308508">
    <property type="component" value="Unassembled WGS sequence"/>
</dbReference>
<dbReference type="InterPro" id="IPR001486">
    <property type="entry name" value="Hemoglobin_trunc"/>
</dbReference>
<organism evidence="5 6">
    <name type="scientific">Thermomonas fusca</name>
    <dbReference type="NCBI Taxonomy" id="215690"/>
    <lineage>
        <taxon>Bacteria</taxon>
        <taxon>Pseudomonadati</taxon>
        <taxon>Pseudomonadota</taxon>
        <taxon>Gammaproteobacteria</taxon>
        <taxon>Lysobacterales</taxon>
        <taxon>Lysobacteraceae</taxon>
        <taxon>Thermomonas</taxon>
    </lineage>
</organism>
<evidence type="ECO:0000313" key="6">
    <source>
        <dbReference type="Proteomes" id="UP000308508"/>
    </source>
</evidence>
<keyword evidence="1" id="KW-0813">Transport</keyword>